<feature type="region of interest" description="Disordered" evidence="1">
    <location>
        <begin position="43"/>
        <end position="67"/>
    </location>
</feature>
<keyword evidence="4" id="KW-1185">Reference proteome</keyword>
<feature type="chain" id="PRO_5046971539" description="Infection structure specific protein" evidence="2">
    <location>
        <begin position="22"/>
        <end position="206"/>
    </location>
</feature>
<reference evidence="3 4" key="1">
    <citation type="submission" date="2023-01" db="EMBL/GenBank/DDBJ databases">
        <title>Analysis of 21 Apiospora genomes using comparative genomics revels a genus with tremendous synthesis potential of carbohydrate active enzymes and secondary metabolites.</title>
        <authorList>
            <person name="Sorensen T."/>
        </authorList>
    </citation>
    <scope>NUCLEOTIDE SEQUENCE [LARGE SCALE GENOMIC DNA]</scope>
    <source>
        <strain evidence="3 4">CBS 114990</strain>
    </source>
</reference>
<protein>
    <recommendedName>
        <fullName evidence="5">Infection structure specific protein</fullName>
    </recommendedName>
</protein>
<comment type="caution">
    <text evidence="3">The sequence shown here is derived from an EMBL/GenBank/DDBJ whole genome shotgun (WGS) entry which is preliminary data.</text>
</comment>
<name>A0ABR1XCF8_9PEZI</name>
<dbReference type="EMBL" id="JAQQWN010000002">
    <property type="protein sequence ID" value="KAK8094386.1"/>
    <property type="molecule type" value="Genomic_DNA"/>
</dbReference>
<evidence type="ECO:0008006" key="5">
    <source>
        <dbReference type="Google" id="ProtNLM"/>
    </source>
</evidence>
<feature type="compositionally biased region" description="Low complexity" evidence="1">
    <location>
        <begin position="43"/>
        <end position="58"/>
    </location>
</feature>
<organism evidence="3 4">
    <name type="scientific">Apiospora hydei</name>
    <dbReference type="NCBI Taxonomy" id="1337664"/>
    <lineage>
        <taxon>Eukaryota</taxon>
        <taxon>Fungi</taxon>
        <taxon>Dikarya</taxon>
        <taxon>Ascomycota</taxon>
        <taxon>Pezizomycotina</taxon>
        <taxon>Sordariomycetes</taxon>
        <taxon>Xylariomycetidae</taxon>
        <taxon>Amphisphaeriales</taxon>
        <taxon>Apiosporaceae</taxon>
        <taxon>Apiospora</taxon>
    </lineage>
</organism>
<dbReference type="RefSeq" id="XP_066675159.1">
    <property type="nucleotide sequence ID" value="XM_066805386.1"/>
</dbReference>
<feature type="signal peptide" evidence="2">
    <location>
        <begin position="1"/>
        <end position="21"/>
    </location>
</feature>
<dbReference type="Proteomes" id="UP001433268">
    <property type="component" value="Unassembled WGS sequence"/>
</dbReference>
<evidence type="ECO:0000256" key="2">
    <source>
        <dbReference type="SAM" id="SignalP"/>
    </source>
</evidence>
<gene>
    <name evidence="3" type="ORF">PG997_001071</name>
</gene>
<proteinExistence type="predicted"/>
<keyword evidence="2" id="KW-0732">Signal</keyword>
<evidence type="ECO:0000313" key="3">
    <source>
        <dbReference type="EMBL" id="KAK8094386.1"/>
    </source>
</evidence>
<sequence length="206" mass="20859">MHFSQTALLVASLLHANAVTAQDCKRDASPAVPAAAATAIVARQATPTGTGTSPSNTAEPSECSSLQSSLLNAMPTPPMLLSSIVQSAVMPATTLSDICGVSVASTATSAWTAYNLVYYDFFSSRRDEIRSLATKCPGTALPAVATSKLDSVLAAYSTFSATGCDRKQVVATGTANAAAAPWPRETGAMNIMVAAAMGVAGAVVAL</sequence>
<accession>A0ABR1XCF8</accession>
<evidence type="ECO:0000313" key="4">
    <source>
        <dbReference type="Proteomes" id="UP001433268"/>
    </source>
</evidence>
<dbReference type="GeneID" id="92038446"/>
<evidence type="ECO:0000256" key="1">
    <source>
        <dbReference type="SAM" id="MobiDB-lite"/>
    </source>
</evidence>